<dbReference type="Proteomes" id="UP000231550">
    <property type="component" value="Unassembled WGS sequence"/>
</dbReference>
<evidence type="ECO:0000256" key="3">
    <source>
        <dbReference type="HAMAP-Rule" id="MF_00360"/>
    </source>
</evidence>
<keyword evidence="3 4" id="KW-0689">Ribosomal protein</keyword>
<dbReference type="NCBIfam" id="TIGR00166">
    <property type="entry name" value="S6"/>
    <property type="match status" value="1"/>
</dbReference>
<dbReference type="HAMAP" id="MF_00360">
    <property type="entry name" value="Ribosomal_bS6"/>
    <property type="match status" value="1"/>
</dbReference>
<dbReference type="GO" id="GO:0070181">
    <property type="term" value="F:small ribosomal subunit rRNA binding"/>
    <property type="evidence" value="ECO:0007669"/>
    <property type="project" value="TreeGrafter"/>
</dbReference>
<evidence type="ECO:0000313" key="4">
    <source>
        <dbReference type="EMBL" id="PIQ74129.1"/>
    </source>
</evidence>
<evidence type="ECO:0000256" key="2">
    <source>
        <dbReference type="ARBA" id="ARBA00035294"/>
    </source>
</evidence>
<dbReference type="SUPFAM" id="SSF54995">
    <property type="entry name" value="Ribosomal protein S6"/>
    <property type="match status" value="1"/>
</dbReference>
<dbReference type="EMBL" id="PCVN01000098">
    <property type="protein sequence ID" value="PIQ74129.1"/>
    <property type="molecule type" value="Genomic_DNA"/>
</dbReference>
<comment type="caution">
    <text evidence="4">The sequence shown here is derived from an EMBL/GenBank/DDBJ whole genome shotgun (WGS) entry which is preliminary data.</text>
</comment>
<dbReference type="Gene3D" id="3.30.70.60">
    <property type="match status" value="1"/>
</dbReference>
<dbReference type="InterPro" id="IPR014717">
    <property type="entry name" value="Transl_elong_EF1B/ribsomal_bS6"/>
</dbReference>
<evidence type="ECO:0000313" key="5">
    <source>
        <dbReference type="Proteomes" id="UP000231550"/>
    </source>
</evidence>
<dbReference type="GO" id="GO:0006412">
    <property type="term" value="P:translation"/>
    <property type="evidence" value="ECO:0007669"/>
    <property type="project" value="UniProtKB-UniRule"/>
</dbReference>
<comment type="similarity">
    <text evidence="1 3">Belongs to the bacterial ribosomal protein bS6 family.</text>
</comment>
<dbReference type="GO" id="GO:1990904">
    <property type="term" value="C:ribonucleoprotein complex"/>
    <property type="evidence" value="ECO:0007669"/>
    <property type="project" value="UniProtKB-KW"/>
</dbReference>
<dbReference type="InterPro" id="IPR020814">
    <property type="entry name" value="Ribosomal_S6_plastid/chlpt"/>
</dbReference>
<reference evidence="4 5" key="1">
    <citation type="submission" date="2017-09" db="EMBL/GenBank/DDBJ databases">
        <title>Depth-based differentiation of microbial function through sediment-hosted aquifers and enrichment of novel symbionts in the deep terrestrial subsurface.</title>
        <authorList>
            <person name="Probst A.J."/>
            <person name="Ladd B."/>
            <person name="Jarett J.K."/>
            <person name="Geller-Mcgrath D.E."/>
            <person name="Sieber C.M."/>
            <person name="Emerson J.B."/>
            <person name="Anantharaman K."/>
            <person name="Thomas B.C."/>
            <person name="Malmstrom R."/>
            <person name="Stieglmeier M."/>
            <person name="Klingl A."/>
            <person name="Woyke T."/>
            <person name="Ryan C.M."/>
            <person name="Banfield J.F."/>
        </authorList>
    </citation>
    <scope>NUCLEOTIDE SEQUENCE [LARGE SCALE GENOMIC DNA]</scope>
    <source>
        <strain evidence="4">CG11_big_fil_rev_8_21_14_0_20_44_10</strain>
    </source>
</reference>
<comment type="function">
    <text evidence="3">Binds together with bS18 to 16S ribosomal RNA.</text>
</comment>
<dbReference type="AlphaFoldDB" id="A0A2H0KPR4"/>
<organism evidence="4 5">
    <name type="scientific">Candidatus Portnoybacteria bacterium CG11_big_fil_rev_8_21_14_0_20_44_10</name>
    <dbReference type="NCBI Taxonomy" id="1974818"/>
    <lineage>
        <taxon>Bacteria</taxon>
        <taxon>Candidatus Portnoyibacteriota</taxon>
    </lineage>
</organism>
<dbReference type="GO" id="GO:0005737">
    <property type="term" value="C:cytoplasm"/>
    <property type="evidence" value="ECO:0007669"/>
    <property type="project" value="UniProtKB-ARBA"/>
</dbReference>
<dbReference type="InterPro" id="IPR035980">
    <property type="entry name" value="Ribosomal_bS6_sf"/>
</dbReference>
<keyword evidence="3" id="KW-0694">RNA-binding</keyword>
<protein>
    <recommendedName>
        <fullName evidence="2 3">Small ribosomal subunit protein bS6</fullName>
    </recommendedName>
</protein>
<keyword evidence="3" id="KW-0687">Ribonucleoprotein</keyword>
<dbReference type="GO" id="GO:0005840">
    <property type="term" value="C:ribosome"/>
    <property type="evidence" value="ECO:0007669"/>
    <property type="project" value="UniProtKB-KW"/>
</dbReference>
<evidence type="ECO:0000256" key="1">
    <source>
        <dbReference type="ARBA" id="ARBA00009512"/>
    </source>
</evidence>
<dbReference type="CDD" id="cd00473">
    <property type="entry name" value="bS6"/>
    <property type="match status" value="1"/>
</dbReference>
<dbReference type="Pfam" id="PF01250">
    <property type="entry name" value="Ribosomal_S6"/>
    <property type="match status" value="1"/>
</dbReference>
<name>A0A2H0KPR4_9BACT</name>
<proteinExistence type="inferred from homology"/>
<sequence length="130" mass="15125">MYELTLIADSSLSEENLAGLIKKIKEFIENHEGRIVKDFVTKKTRLAYLIKKQANGLLCSVDFELERNNIDAFAKEIKEDKNILRHIIINKEVVRPRLPTLKPAKIQPKSKQTKIKIEELDKKLEEILQE</sequence>
<dbReference type="PANTHER" id="PTHR21011:SF1">
    <property type="entry name" value="SMALL RIBOSOMAL SUBUNIT PROTEIN BS6M"/>
    <property type="match status" value="1"/>
</dbReference>
<gene>
    <name evidence="3 4" type="primary">rpsF</name>
    <name evidence="4" type="ORF">COV85_03770</name>
</gene>
<dbReference type="InterPro" id="IPR000529">
    <property type="entry name" value="Ribosomal_bS6"/>
</dbReference>
<dbReference type="PANTHER" id="PTHR21011">
    <property type="entry name" value="MITOCHONDRIAL 28S RIBOSOMAL PROTEIN S6"/>
    <property type="match status" value="1"/>
</dbReference>
<accession>A0A2H0KPR4</accession>
<dbReference type="GO" id="GO:0003735">
    <property type="term" value="F:structural constituent of ribosome"/>
    <property type="evidence" value="ECO:0007669"/>
    <property type="project" value="InterPro"/>
</dbReference>
<keyword evidence="3" id="KW-0699">rRNA-binding</keyword>